<proteinExistence type="predicted"/>
<dbReference type="AlphaFoldDB" id="A0A5T1XJT2"/>
<feature type="domain" description="Protein CR006 P-loop" evidence="1">
    <location>
        <begin position="2"/>
        <end position="91"/>
    </location>
</feature>
<gene>
    <name evidence="2" type="ORF">DVV54_09085</name>
</gene>
<protein>
    <submittedName>
        <fullName evidence="2">RloC protein</fullName>
    </submittedName>
</protein>
<evidence type="ECO:0000313" key="2">
    <source>
        <dbReference type="EMBL" id="EAL7778312.1"/>
    </source>
</evidence>
<comment type="caution">
    <text evidence="2">The sequence shown here is derived from an EMBL/GenBank/DDBJ whole genome shotgun (WGS) entry which is preliminary data.</text>
</comment>
<accession>A0A5T1XJT2</accession>
<feature type="non-terminal residue" evidence="2">
    <location>
        <position position="1"/>
    </location>
</feature>
<name>A0A5T1XJT2_CAMCO</name>
<organism evidence="2">
    <name type="scientific">Campylobacter coli</name>
    <dbReference type="NCBI Taxonomy" id="195"/>
    <lineage>
        <taxon>Bacteria</taxon>
        <taxon>Pseudomonadati</taxon>
        <taxon>Campylobacterota</taxon>
        <taxon>Epsilonproteobacteria</taxon>
        <taxon>Campylobacterales</taxon>
        <taxon>Campylobacteraceae</taxon>
        <taxon>Campylobacter</taxon>
    </lineage>
</organism>
<dbReference type="Pfam" id="PF13166">
    <property type="entry name" value="AAA_13"/>
    <property type="match status" value="1"/>
</dbReference>
<dbReference type="InterPro" id="IPR026866">
    <property type="entry name" value="CR006_AAA"/>
</dbReference>
<dbReference type="EMBL" id="AACRCY010000023">
    <property type="protein sequence ID" value="EAL7778312.1"/>
    <property type="molecule type" value="Genomic_DNA"/>
</dbReference>
<evidence type="ECO:0000259" key="1">
    <source>
        <dbReference type="Pfam" id="PF13166"/>
    </source>
</evidence>
<reference evidence="2" key="1">
    <citation type="submission" date="2018-07" db="EMBL/GenBank/DDBJ databases">
        <authorList>
            <consortium name="PulseNet: The National Subtyping Network for Foodborne Disease Surveillance"/>
            <person name="Tarr C.L."/>
            <person name="Trees E."/>
            <person name="Katz L.S."/>
            <person name="Carleton-Romer H.A."/>
            <person name="Stroika S."/>
            <person name="Kucerova Z."/>
            <person name="Roache K.F."/>
            <person name="Sabol A.L."/>
            <person name="Besser J."/>
            <person name="Gerner-Smidt P."/>
        </authorList>
    </citation>
    <scope>NUCLEOTIDE SEQUENCE</scope>
    <source>
        <strain evidence="2">PNUSAC005345</strain>
    </source>
</reference>
<sequence length="110" mass="13158">VYNFGNNLRKFLEIYLFFKYPNEIKSLDKELIKRFFNDTYQSDDIDENQKIIAGVINRYQNEYSHLREVLSRGMQPIDIEEAKKIAEFILKTIEQNDKQQYKALVESIGK</sequence>